<protein>
    <submittedName>
        <fullName evidence="2">Uncharacterized protein</fullName>
    </submittedName>
</protein>
<feature type="region of interest" description="Disordered" evidence="1">
    <location>
        <begin position="134"/>
        <end position="159"/>
    </location>
</feature>
<evidence type="ECO:0000256" key="1">
    <source>
        <dbReference type="SAM" id="MobiDB-lite"/>
    </source>
</evidence>
<dbReference type="AlphaFoldDB" id="A0AAV7VQ29"/>
<feature type="region of interest" description="Disordered" evidence="1">
    <location>
        <begin position="1"/>
        <end position="73"/>
    </location>
</feature>
<feature type="compositionally biased region" description="Basic and acidic residues" evidence="1">
    <location>
        <begin position="30"/>
        <end position="39"/>
    </location>
</feature>
<proteinExistence type="predicted"/>
<organism evidence="2 3">
    <name type="scientific">Pleurodeles waltl</name>
    <name type="common">Iberian ribbed newt</name>
    <dbReference type="NCBI Taxonomy" id="8319"/>
    <lineage>
        <taxon>Eukaryota</taxon>
        <taxon>Metazoa</taxon>
        <taxon>Chordata</taxon>
        <taxon>Craniata</taxon>
        <taxon>Vertebrata</taxon>
        <taxon>Euteleostomi</taxon>
        <taxon>Amphibia</taxon>
        <taxon>Batrachia</taxon>
        <taxon>Caudata</taxon>
        <taxon>Salamandroidea</taxon>
        <taxon>Salamandridae</taxon>
        <taxon>Pleurodelinae</taxon>
        <taxon>Pleurodeles</taxon>
    </lineage>
</organism>
<keyword evidence="3" id="KW-1185">Reference proteome</keyword>
<dbReference type="Proteomes" id="UP001066276">
    <property type="component" value="Chromosome 2_1"/>
</dbReference>
<evidence type="ECO:0000313" key="2">
    <source>
        <dbReference type="EMBL" id="KAJ1202164.1"/>
    </source>
</evidence>
<reference evidence="2" key="1">
    <citation type="journal article" date="2022" name="bioRxiv">
        <title>Sequencing and chromosome-scale assembly of the giantPleurodeles waltlgenome.</title>
        <authorList>
            <person name="Brown T."/>
            <person name="Elewa A."/>
            <person name="Iarovenko S."/>
            <person name="Subramanian E."/>
            <person name="Araus A.J."/>
            <person name="Petzold A."/>
            <person name="Susuki M."/>
            <person name="Suzuki K.-i.T."/>
            <person name="Hayashi T."/>
            <person name="Toyoda A."/>
            <person name="Oliveira C."/>
            <person name="Osipova E."/>
            <person name="Leigh N.D."/>
            <person name="Simon A."/>
            <person name="Yun M.H."/>
        </authorList>
    </citation>
    <scope>NUCLEOTIDE SEQUENCE</scope>
    <source>
        <strain evidence="2">20211129_DDA</strain>
        <tissue evidence="2">Liver</tissue>
    </source>
</reference>
<comment type="caution">
    <text evidence="2">The sequence shown here is derived from an EMBL/GenBank/DDBJ whole genome shotgun (WGS) entry which is preliminary data.</text>
</comment>
<evidence type="ECO:0000313" key="3">
    <source>
        <dbReference type="Proteomes" id="UP001066276"/>
    </source>
</evidence>
<dbReference type="EMBL" id="JANPWB010000003">
    <property type="protein sequence ID" value="KAJ1202164.1"/>
    <property type="molecule type" value="Genomic_DNA"/>
</dbReference>
<accession>A0AAV7VQ29</accession>
<gene>
    <name evidence="2" type="ORF">NDU88_005965</name>
</gene>
<name>A0AAV7VQ29_PLEWA</name>
<sequence>MTHSPTGRYLWGTEGSTTSGHMPIHPDVLNGDRDTKEMASGEEGDGEAVTGAEDRCEEEMQKEPPQPSKAMDNEVRVVRMAQMMEKIDLGKRVRKGVAVWETHQTGRGEDEGSRHVPGETWLSQVQDRLCSQVRGSTTQGGEAGTWRVKRDGKGPQGII</sequence>
<feature type="compositionally biased region" description="Basic and acidic residues" evidence="1">
    <location>
        <begin position="52"/>
        <end position="62"/>
    </location>
</feature>